<reference evidence="3" key="1">
    <citation type="journal article" date="2020" name="Microb. Genom.">
        <title>Genetic diversity of clinical and environmental Mucorales isolates obtained from an investigation of mucormycosis cases among solid organ transplant recipients.</title>
        <authorList>
            <person name="Nguyen M.H."/>
            <person name="Kaul D."/>
            <person name="Muto C."/>
            <person name="Cheng S.J."/>
            <person name="Richter R.A."/>
            <person name="Bruno V.M."/>
            <person name="Liu G."/>
            <person name="Beyhan S."/>
            <person name="Sundermann A.J."/>
            <person name="Mounaud S."/>
            <person name="Pasculle A.W."/>
            <person name="Nierman W.C."/>
            <person name="Driscoll E."/>
            <person name="Cumbie R."/>
            <person name="Clancy C.J."/>
            <person name="Dupont C.L."/>
        </authorList>
    </citation>
    <scope>NUCLEOTIDE SEQUENCE</scope>
    <source>
        <strain evidence="3">GL16</strain>
    </source>
</reference>
<sequence>MQDRFDIFLLDTDMSRTRFDPIIGRGFKIEKGIIWHMEFLYTESASRDRILLALVVYNDVEKLCRVIVYFIDASDIQKIRIERIGRLPLESNTPLPVLLIPLQFQFESFVLVTEQQACLLTSDDVACGNVLYPNSPIPRTFATMECPLFTTFAQHSDIDANYLYLGSAEGHLFKLYISSSGEIQWFFIDAVNPISQSMCMLGTAISVNQDDSIRNDILLYAGECANSQVIAVPCYDIDEWPASKIIVLQDLINRAPITDVQIMPEISGEQDAFIACSGMGKQGSLTIMTHGVATSTLACSKAQWKGITRLWSINDLSSSPQDTPGLLASSSIDSKFLVVKDGRLQDVTLTTFDETLPETIHSNTIYVNDTWFLLRVYSEGASILMLHEGNTLMVTQHKNNNSAYRIEHATSWQDEYGTYIAVCLLKEDESMLQILSVQDVSMEDNSNQIKLSIDIVQNMPLKACPSYIGYFYLKSTSLLAIGTYEHSLIIYSVQATNISMVQDIYLDSSSLGAFAIPHSAAIVYSLRVPDMPLRFLVGSHQGTLLSFRIPPTGSDIISSEQPLIYSIGTLAVRLSPASHKDHIVYILSNQLWQLRCNNNDILKLEQILLPKFSKPIDAFTPFNCHFQSQGESVAVIADDKLHIFNLNQKGHMNTRRIMLEQTPRKIVYSKSSNYVIAVTSTIVSGTRKNYVRFINPLRYV</sequence>
<dbReference type="Pfam" id="PF10433">
    <property type="entry name" value="Beta-prop_RSE1_1st"/>
    <property type="match status" value="1"/>
</dbReference>
<dbReference type="Pfam" id="PF23726">
    <property type="entry name" value="Beta-prop_RSE1_2nd"/>
    <property type="match status" value="1"/>
</dbReference>
<dbReference type="InterPro" id="IPR036322">
    <property type="entry name" value="WD40_repeat_dom_sf"/>
</dbReference>
<proteinExistence type="predicted"/>
<dbReference type="SUPFAM" id="SSF50978">
    <property type="entry name" value="WD40 repeat-like"/>
    <property type="match status" value="1"/>
</dbReference>
<accession>A0A9P7C4A1</accession>
<evidence type="ECO:0000313" key="3">
    <source>
        <dbReference type="EMBL" id="KAG1534653.1"/>
    </source>
</evidence>
<dbReference type="Gene3D" id="2.130.10.10">
    <property type="entry name" value="YVTN repeat-like/Quinoprotein amine dehydrogenase"/>
    <property type="match status" value="2"/>
</dbReference>
<comment type="caution">
    <text evidence="3">The sequence shown here is derived from an EMBL/GenBank/DDBJ whole genome shotgun (WGS) entry which is preliminary data.</text>
</comment>
<evidence type="ECO:0000259" key="1">
    <source>
        <dbReference type="Pfam" id="PF10433"/>
    </source>
</evidence>
<evidence type="ECO:0008006" key="5">
    <source>
        <dbReference type="Google" id="ProtNLM"/>
    </source>
</evidence>
<dbReference type="EMBL" id="JAANIT010003170">
    <property type="protein sequence ID" value="KAG1534653.1"/>
    <property type="molecule type" value="Genomic_DNA"/>
</dbReference>
<evidence type="ECO:0000259" key="2">
    <source>
        <dbReference type="Pfam" id="PF23726"/>
    </source>
</evidence>
<dbReference type="AlphaFoldDB" id="A0A9P7C4A1"/>
<dbReference type="InterPro" id="IPR050358">
    <property type="entry name" value="RSE1/DDB1/CFT1"/>
</dbReference>
<gene>
    <name evidence="3" type="ORF">G6F51_011975</name>
</gene>
<name>A0A9P7C4A1_RHIOR</name>
<dbReference type="InterPro" id="IPR058543">
    <property type="entry name" value="Beta-prop_RSE1/DDB1/CPSF1_2nd"/>
</dbReference>
<dbReference type="InterPro" id="IPR015943">
    <property type="entry name" value="WD40/YVTN_repeat-like_dom_sf"/>
</dbReference>
<feature type="domain" description="RSE1/DDB1/CPSF1 first beta-propeller" evidence="1">
    <location>
        <begin position="14"/>
        <end position="231"/>
    </location>
</feature>
<organism evidence="3 4">
    <name type="scientific">Rhizopus oryzae</name>
    <name type="common">Mucormycosis agent</name>
    <name type="synonym">Rhizopus arrhizus var. delemar</name>
    <dbReference type="NCBI Taxonomy" id="64495"/>
    <lineage>
        <taxon>Eukaryota</taxon>
        <taxon>Fungi</taxon>
        <taxon>Fungi incertae sedis</taxon>
        <taxon>Mucoromycota</taxon>
        <taxon>Mucoromycotina</taxon>
        <taxon>Mucoromycetes</taxon>
        <taxon>Mucorales</taxon>
        <taxon>Mucorineae</taxon>
        <taxon>Rhizopodaceae</taxon>
        <taxon>Rhizopus</taxon>
    </lineage>
</organism>
<evidence type="ECO:0000313" key="4">
    <source>
        <dbReference type="Proteomes" id="UP000717996"/>
    </source>
</evidence>
<protein>
    <recommendedName>
        <fullName evidence="5">Cleavage/polyadenylation specificity factor A subunit N-terminal domain-containing protein</fullName>
    </recommendedName>
</protein>
<dbReference type="PANTHER" id="PTHR10644">
    <property type="entry name" value="DNA REPAIR/RNA PROCESSING CPSF FAMILY"/>
    <property type="match status" value="1"/>
</dbReference>
<feature type="domain" description="RSE1/DDB1/CPSF1 second beta-propeller" evidence="2">
    <location>
        <begin position="305"/>
        <end position="646"/>
    </location>
</feature>
<dbReference type="Proteomes" id="UP000717996">
    <property type="component" value="Unassembled WGS sequence"/>
</dbReference>
<dbReference type="InterPro" id="IPR018846">
    <property type="entry name" value="Beta-prop_RSE1/DDB1/CPSF1_1st"/>
</dbReference>